<evidence type="ECO:0000256" key="3">
    <source>
        <dbReference type="ARBA" id="ARBA00048267"/>
    </source>
</evidence>
<keyword evidence="1 4" id="KW-0378">Hydrolase</keyword>
<dbReference type="SUPFAM" id="SSF52738">
    <property type="entry name" value="Methylesterase CheB, C-terminal domain"/>
    <property type="match status" value="1"/>
</dbReference>
<evidence type="ECO:0000256" key="1">
    <source>
        <dbReference type="ARBA" id="ARBA00022801"/>
    </source>
</evidence>
<dbReference type="PROSITE" id="PS50122">
    <property type="entry name" value="CHEB"/>
    <property type="match status" value="1"/>
</dbReference>
<evidence type="ECO:0000256" key="2">
    <source>
        <dbReference type="ARBA" id="ARBA00039140"/>
    </source>
</evidence>
<gene>
    <name evidence="6" type="ORF">OWR29_39775</name>
</gene>
<sequence length="213" mass="21941">MSGPVHIRDSRTGFDVVVVAASFGGPAALAAVLGELPVDFPAAVLVVQHRTARIDTVFVEHLRRRTVLPVRLAREGQQVLATGVTVLPARHTGIVDGDRLRLQPAGSARSADPLIGSVAAAYGTRAIAVVLTGRLDDGAAGIRTVKRHGGRTVVEDPASARAAGMPAAALATGCVDLVLPLHTISHALVALTMAPGAADLFRVPPASWAQFVA</sequence>
<organism evidence="6 7">
    <name type="scientific">Paractinoplanes pyxinae</name>
    <dbReference type="NCBI Taxonomy" id="2997416"/>
    <lineage>
        <taxon>Bacteria</taxon>
        <taxon>Bacillati</taxon>
        <taxon>Actinomycetota</taxon>
        <taxon>Actinomycetes</taxon>
        <taxon>Micromonosporales</taxon>
        <taxon>Micromonosporaceae</taxon>
        <taxon>Paractinoplanes</taxon>
    </lineage>
</organism>
<comment type="caution">
    <text evidence="6">The sequence shown here is derived from an EMBL/GenBank/DDBJ whole genome shotgun (WGS) entry which is preliminary data.</text>
</comment>
<evidence type="ECO:0000259" key="5">
    <source>
        <dbReference type="PROSITE" id="PS50122"/>
    </source>
</evidence>
<dbReference type="InterPro" id="IPR035909">
    <property type="entry name" value="CheB_C"/>
</dbReference>
<dbReference type="CDD" id="cd16433">
    <property type="entry name" value="CheB"/>
    <property type="match status" value="1"/>
</dbReference>
<proteinExistence type="predicted"/>
<evidence type="ECO:0000313" key="7">
    <source>
        <dbReference type="Proteomes" id="UP001151002"/>
    </source>
</evidence>
<accession>A0ABT4BCC5</accession>
<dbReference type="Pfam" id="PF01339">
    <property type="entry name" value="CheB_methylest"/>
    <property type="match status" value="1"/>
</dbReference>
<feature type="active site" evidence="4">
    <location>
        <position position="49"/>
    </location>
</feature>
<feature type="active site" evidence="4">
    <location>
        <position position="22"/>
    </location>
</feature>
<dbReference type="PANTHER" id="PTHR42872">
    <property type="entry name" value="PROTEIN-GLUTAMATE METHYLESTERASE/PROTEIN-GLUTAMINE GLUTAMINASE"/>
    <property type="match status" value="1"/>
</dbReference>
<comment type="catalytic activity">
    <reaction evidence="3">
        <text>[protein]-L-glutamate 5-O-methyl ester + H2O = L-glutamyl-[protein] + methanol + H(+)</text>
        <dbReference type="Rhea" id="RHEA:23236"/>
        <dbReference type="Rhea" id="RHEA-COMP:10208"/>
        <dbReference type="Rhea" id="RHEA-COMP:10311"/>
        <dbReference type="ChEBI" id="CHEBI:15377"/>
        <dbReference type="ChEBI" id="CHEBI:15378"/>
        <dbReference type="ChEBI" id="CHEBI:17790"/>
        <dbReference type="ChEBI" id="CHEBI:29973"/>
        <dbReference type="ChEBI" id="CHEBI:82795"/>
        <dbReference type="EC" id="3.1.1.61"/>
    </reaction>
</comment>
<evidence type="ECO:0000256" key="4">
    <source>
        <dbReference type="PROSITE-ProRule" id="PRU00050"/>
    </source>
</evidence>
<dbReference type="RefSeq" id="WP_267568722.1">
    <property type="nucleotide sequence ID" value="NZ_JAPNTZ010000018.1"/>
</dbReference>
<dbReference type="PANTHER" id="PTHR42872:SF6">
    <property type="entry name" value="PROTEIN-GLUTAMATE METHYLESTERASE_PROTEIN-GLUTAMINE GLUTAMINASE"/>
    <property type="match status" value="1"/>
</dbReference>
<feature type="domain" description="CheB-type methylesterase" evidence="5">
    <location>
        <begin position="10"/>
        <end position="195"/>
    </location>
</feature>
<keyword evidence="7" id="KW-1185">Reference proteome</keyword>
<evidence type="ECO:0000313" key="6">
    <source>
        <dbReference type="EMBL" id="MCY1144170.1"/>
    </source>
</evidence>
<dbReference type="InterPro" id="IPR000673">
    <property type="entry name" value="Sig_transdc_resp-reg_Me-estase"/>
</dbReference>
<dbReference type="Gene3D" id="3.40.50.180">
    <property type="entry name" value="Methylesterase CheB, C-terminal domain"/>
    <property type="match status" value="1"/>
</dbReference>
<name>A0ABT4BCC5_9ACTN</name>
<reference evidence="6" key="1">
    <citation type="submission" date="2022-11" db="EMBL/GenBank/DDBJ databases">
        <authorList>
            <person name="Somphong A."/>
            <person name="Phongsopitanun W."/>
        </authorList>
    </citation>
    <scope>NUCLEOTIDE SEQUENCE</scope>
    <source>
        <strain evidence="6">Pm04-4</strain>
    </source>
</reference>
<protein>
    <recommendedName>
        <fullName evidence="2">protein-glutamate methylesterase</fullName>
        <ecNumber evidence="2">3.1.1.61</ecNumber>
    </recommendedName>
</protein>
<dbReference type="EMBL" id="JAPNTZ010000018">
    <property type="protein sequence ID" value="MCY1144170.1"/>
    <property type="molecule type" value="Genomic_DNA"/>
</dbReference>
<dbReference type="Proteomes" id="UP001151002">
    <property type="component" value="Unassembled WGS sequence"/>
</dbReference>
<keyword evidence="4" id="KW-0145">Chemotaxis</keyword>
<dbReference type="EC" id="3.1.1.61" evidence="2"/>
<feature type="active site" evidence="4">
    <location>
        <position position="137"/>
    </location>
</feature>